<evidence type="ECO:0008006" key="3">
    <source>
        <dbReference type="Google" id="ProtNLM"/>
    </source>
</evidence>
<evidence type="ECO:0000313" key="1">
    <source>
        <dbReference type="EMBL" id="WMV20443.1"/>
    </source>
</evidence>
<organism evidence="1 2">
    <name type="scientific">Solanum verrucosum</name>
    <dbReference type="NCBI Taxonomy" id="315347"/>
    <lineage>
        <taxon>Eukaryota</taxon>
        <taxon>Viridiplantae</taxon>
        <taxon>Streptophyta</taxon>
        <taxon>Embryophyta</taxon>
        <taxon>Tracheophyta</taxon>
        <taxon>Spermatophyta</taxon>
        <taxon>Magnoliopsida</taxon>
        <taxon>eudicotyledons</taxon>
        <taxon>Gunneridae</taxon>
        <taxon>Pentapetalae</taxon>
        <taxon>asterids</taxon>
        <taxon>lamiids</taxon>
        <taxon>Solanales</taxon>
        <taxon>Solanaceae</taxon>
        <taxon>Solanoideae</taxon>
        <taxon>Solaneae</taxon>
        <taxon>Solanum</taxon>
    </lineage>
</organism>
<sequence>MAVATPLSVKSSFLPHLQPTVNVLASVIEPNTLVTMLNQMKICSISLLSSQEEESQSVFVPLLWQHLLLNAAVIVDPSTKQIIASASDQKIEESGFQSNGHSYQSLRPYLCTGYDIYLAWEPCAMALVHQRVGRIFFSSPSSSAGALGSVERLCCFQGCAA</sequence>
<dbReference type="AlphaFoldDB" id="A0AAF0QC70"/>
<evidence type="ECO:0000313" key="2">
    <source>
        <dbReference type="Proteomes" id="UP001234989"/>
    </source>
</evidence>
<dbReference type="EMBL" id="CP133614">
    <property type="protein sequence ID" value="WMV20443.1"/>
    <property type="molecule type" value="Genomic_DNA"/>
</dbReference>
<proteinExistence type="predicted"/>
<protein>
    <recommendedName>
        <fullName evidence="3">CMP/dCMP-type deaminase domain-containing protein</fullName>
    </recommendedName>
</protein>
<gene>
    <name evidence="1" type="ORF">MTR67_013828</name>
</gene>
<dbReference type="Proteomes" id="UP001234989">
    <property type="component" value="Chromosome 3"/>
</dbReference>
<dbReference type="GO" id="GO:0003824">
    <property type="term" value="F:catalytic activity"/>
    <property type="evidence" value="ECO:0007669"/>
    <property type="project" value="InterPro"/>
</dbReference>
<dbReference type="Gene3D" id="3.40.140.10">
    <property type="entry name" value="Cytidine Deaminase, domain 2"/>
    <property type="match status" value="1"/>
</dbReference>
<accession>A0AAF0QC70</accession>
<dbReference type="SUPFAM" id="SSF53927">
    <property type="entry name" value="Cytidine deaminase-like"/>
    <property type="match status" value="1"/>
</dbReference>
<keyword evidence="2" id="KW-1185">Reference proteome</keyword>
<reference evidence="1" key="1">
    <citation type="submission" date="2023-08" db="EMBL/GenBank/DDBJ databases">
        <title>A de novo genome assembly of Solanum verrucosum Schlechtendal, a Mexican diploid species geographically isolated from the other diploid A-genome species in potato relatives.</title>
        <authorList>
            <person name="Hosaka K."/>
        </authorList>
    </citation>
    <scope>NUCLEOTIDE SEQUENCE</scope>
    <source>
        <tissue evidence="1">Young leaves</tissue>
    </source>
</reference>
<name>A0AAF0QC70_SOLVR</name>
<dbReference type="InterPro" id="IPR016193">
    <property type="entry name" value="Cytidine_deaminase-like"/>
</dbReference>